<evidence type="ECO:0000313" key="1">
    <source>
        <dbReference type="EMBL" id="KAJ9082924.1"/>
    </source>
</evidence>
<protein>
    <submittedName>
        <fullName evidence="1">Uncharacterized protein</fullName>
    </submittedName>
</protein>
<dbReference type="EMBL" id="QTSX02001421">
    <property type="protein sequence ID" value="KAJ9082924.1"/>
    <property type="molecule type" value="Genomic_DNA"/>
</dbReference>
<organism evidence="1 2">
    <name type="scientific">Entomophthora muscae</name>
    <dbReference type="NCBI Taxonomy" id="34485"/>
    <lineage>
        <taxon>Eukaryota</taxon>
        <taxon>Fungi</taxon>
        <taxon>Fungi incertae sedis</taxon>
        <taxon>Zoopagomycota</taxon>
        <taxon>Entomophthoromycotina</taxon>
        <taxon>Entomophthoromycetes</taxon>
        <taxon>Entomophthorales</taxon>
        <taxon>Entomophthoraceae</taxon>
        <taxon>Entomophthora</taxon>
    </lineage>
</organism>
<sequence>MNHSQFNPEASNQQGVDPRARKTPQLSQTQVGNPKPLNFEGKIQHIREALSYFSPDLVNKSSEELFSFLTDEKEFTELFNSLPEIINQNVTLKDFQTGNEELALDNLSFKEQLEKSQGGNRGKSQRD</sequence>
<accession>A0ACC2U7P2</accession>
<proteinExistence type="predicted"/>
<keyword evidence="2" id="KW-1185">Reference proteome</keyword>
<dbReference type="Proteomes" id="UP001165960">
    <property type="component" value="Unassembled WGS sequence"/>
</dbReference>
<comment type="caution">
    <text evidence="1">The sequence shown here is derived from an EMBL/GenBank/DDBJ whole genome shotgun (WGS) entry which is preliminary data.</text>
</comment>
<evidence type="ECO:0000313" key="2">
    <source>
        <dbReference type="Proteomes" id="UP001165960"/>
    </source>
</evidence>
<gene>
    <name evidence="1" type="ORF">DSO57_1000224</name>
</gene>
<reference evidence="1" key="1">
    <citation type="submission" date="2022-04" db="EMBL/GenBank/DDBJ databases">
        <title>Genome of the entomopathogenic fungus Entomophthora muscae.</title>
        <authorList>
            <person name="Elya C."/>
            <person name="Lovett B.R."/>
            <person name="Lee E."/>
            <person name="Macias A.M."/>
            <person name="Hajek A.E."/>
            <person name="De Bivort B.L."/>
            <person name="Kasson M.T."/>
            <person name="De Fine Licht H.H."/>
            <person name="Stajich J.E."/>
        </authorList>
    </citation>
    <scope>NUCLEOTIDE SEQUENCE</scope>
    <source>
        <strain evidence="1">Berkeley</strain>
    </source>
</reference>
<name>A0ACC2U7P2_9FUNG</name>